<dbReference type="EMBL" id="KZ613498">
    <property type="protein sequence ID" value="PMD17673.1"/>
    <property type="molecule type" value="Genomic_DNA"/>
</dbReference>
<dbReference type="SUPFAM" id="SSF57903">
    <property type="entry name" value="FYVE/PHD zinc finger"/>
    <property type="match status" value="1"/>
</dbReference>
<evidence type="ECO:0000256" key="8">
    <source>
        <dbReference type="SAM" id="MobiDB-lite"/>
    </source>
</evidence>
<evidence type="ECO:0000259" key="9">
    <source>
        <dbReference type="PROSITE" id="PS00028"/>
    </source>
</evidence>
<name>A0A2J6PUH1_9HELO</name>
<dbReference type="GO" id="GO:0006325">
    <property type="term" value="P:chromatin organization"/>
    <property type="evidence" value="ECO:0007669"/>
    <property type="project" value="UniProtKB-KW"/>
</dbReference>
<keyword evidence="2" id="KW-0479">Metal-binding</keyword>
<dbReference type="STRING" id="1745343.A0A2J6PUH1"/>
<dbReference type="GO" id="GO:0016586">
    <property type="term" value="C:RSC-type complex"/>
    <property type="evidence" value="ECO:0007669"/>
    <property type="project" value="TreeGrafter"/>
</dbReference>
<dbReference type="Pfam" id="PF23320">
    <property type="entry name" value="Zn_SUZ12"/>
    <property type="match status" value="1"/>
</dbReference>
<evidence type="ECO:0000256" key="5">
    <source>
        <dbReference type="ARBA" id="ARBA00022853"/>
    </source>
</evidence>
<feature type="region of interest" description="Disordered" evidence="8">
    <location>
        <begin position="405"/>
        <end position="450"/>
    </location>
</feature>
<keyword evidence="3" id="KW-0863">Zinc-finger</keyword>
<keyword evidence="11" id="KW-1185">Reference proteome</keyword>
<evidence type="ECO:0000256" key="7">
    <source>
        <dbReference type="ARBA" id="ARBA00023163"/>
    </source>
</evidence>
<dbReference type="InterPro" id="IPR019135">
    <property type="entry name" value="Polycomb_protein_VEFS-Box"/>
</dbReference>
<dbReference type="InterPro" id="IPR019786">
    <property type="entry name" value="Zinc_finger_PHD-type_CS"/>
</dbReference>
<comment type="similarity">
    <text evidence="1">Belongs to the VEFS (VRN2-EMF2-FIS2-SU(Z)12) family.</text>
</comment>
<evidence type="ECO:0000256" key="3">
    <source>
        <dbReference type="ARBA" id="ARBA00022771"/>
    </source>
</evidence>
<dbReference type="PROSITE" id="PS01359">
    <property type="entry name" value="ZF_PHD_1"/>
    <property type="match status" value="1"/>
</dbReference>
<feature type="region of interest" description="Disordered" evidence="8">
    <location>
        <begin position="603"/>
        <end position="637"/>
    </location>
</feature>
<organism evidence="10 11">
    <name type="scientific">Hyaloscypha hepaticicola</name>
    <dbReference type="NCBI Taxonomy" id="2082293"/>
    <lineage>
        <taxon>Eukaryota</taxon>
        <taxon>Fungi</taxon>
        <taxon>Dikarya</taxon>
        <taxon>Ascomycota</taxon>
        <taxon>Pezizomycotina</taxon>
        <taxon>Leotiomycetes</taxon>
        <taxon>Helotiales</taxon>
        <taxon>Hyaloscyphaceae</taxon>
        <taxon>Hyaloscypha</taxon>
    </lineage>
</organism>
<gene>
    <name evidence="10" type="ORF">NA56DRAFT_751992</name>
</gene>
<accession>A0A2J6PUH1</accession>
<keyword evidence="7" id="KW-0804">Transcription</keyword>
<dbReference type="GO" id="GO:0031490">
    <property type="term" value="F:chromatin DNA binding"/>
    <property type="evidence" value="ECO:0007669"/>
    <property type="project" value="TreeGrafter"/>
</dbReference>
<sequence>MSLVTFRGEGDAALLAFKYKNNAHNRRVFLQRNVRQVLESLTMGKALSSLRSPRPRPEPVASEDEDDDDPRPAKRRRFNYSDENSRVSQTGNEFGFRKPLGQVTNEGSRGLVRLPGKPGLLQPSDFYGKPRPVTPTQKLEGALSRSSKTRIDSILNKTPTQFTQSLRVNIVEISPASAVDTEDFAIRHPRRSQIDIRCRMSIMIFYAKNDERPGDVSPKDYAEVCRSTKFCTLRITVGEDDMISRRFIMSEDFVFQSHQFHVNRRLRKPNGQWSPFKFDFADKYNLQVLVEPVGSHQDWPSVNIPSAEELRSNEDGPTSPISDALEKSLLTYDELHFFCKTEARLDALLDPERQNRLLPLQLQNSNRTARQTLPYTLKLEIKWALPSHLCPKALPMRIPKAEDLSRALLPPPPTTNILDSPVRRLREDMSASNSPADRSQRRRSNVPTYNLKALSAQAQGKSPRVRRSLMKEFRSEQRGLDDDELSVTYNFGKGDSAETGVKQTTVISGLHCPFCNSHYSQLDDLRLHLHTDHTMFKFHLRRGTPPRISFFVEVCKSRNGPMMNIERQKTYQLGQPITLFDLEKNLGGDESWAKGRHGPLHNTWPEHLLDRHDSSLSSSPHESRHSSPNTSNDTDDLTEFESYHSKLPVRPRKVFYVPKTAKPLYDTITKRILQPGEELPNSDDEKDEGWLRQKSRDLINDFTDVMFEEKDFINTYNPFIINEQLTSPKYLPEALIRFADSHRSWFAERSSRKMEFVKLVEVFILRGVVEEKTLERCVDILRVAEKAKKGKDINMEDAALPKARALMDCICGERAQPPNRVICQGSKCPGRFFHPKCAEEEFGRPTTGFWKCNHCLS</sequence>
<reference evidence="10 11" key="1">
    <citation type="submission" date="2016-05" db="EMBL/GenBank/DDBJ databases">
        <title>A degradative enzymes factory behind the ericoid mycorrhizal symbiosis.</title>
        <authorList>
            <consortium name="DOE Joint Genome Institute"/>
            <person name="Martino E."/>
            <person name="Morin E."/>
            <person name="Grelet G."/>
            <person name="Kuo A."/>
            <person name="Kohler A."/>
            <person name="Daghino S."/>
            <person name="Barry K."/>
            <person name="Choi C."/>
            <person name="Cichocki N."/>
            <person name="Clum A."/>
            <person name="Copeland A."/>
            <person name="Hainaut M."/>
            <person name="Haridas S."/>
            <person name="Labutti K."/>
            <person name="Lindquist E."/>
            <person name="Lipzen A."/>
            <person name="Khouja H.-R."/>
            <person name="Murat C."/>
            <person name="Ohm R."/>
            <person name="Olson A."/>
            <person name="Spatafora J."/>
            <person name="Veneault-Fourrey C."/>
            <person name="Henrissat B."/>
            <person name="Grigoriev I."/>
            <person name="Martin F."/>
            <person name="Perotto S."/>
        </authorList>
    </citation>
    <scope>NUCLEOTIDE SEQUENCE [LARGE SCALE GENOMIC DNA]</scope>
    <source>
        <strain evidence="10 11">UAMH 7357</strain>
    </source>
</reference>
<dbReference type="InterPro" id="IPR011011">
    <property type="entry name" value="Znf_FYVE_PHD"/>
</dbReference>
<dbReference type="CDD" id="cd21552">
    <property type="entry name" value="VEFS-box_ctSUZ12-like"/>
    <property type="match status" value="1"/>
</dbReference>
<evidence type="ECO:0000313" key="11">
    <source>
        <dbReference type="Proteomes" id="UP000235672"/>
    </source>
</evidence>
<evidence type="ECO:0000313" key="10">
    <source>
        <dbReference type="EMBL" id="PMD17673.1"/>
    </source>
</evidence>
<feature type="domain" description="C2H2-type" evidence="9">
    <location>
        <begin position="512"/>
        <end position="533"/>
    </location>
</feature>
<protein>
    <recommendedName>
        <fullName evidence="9">C2H2-type domain-containing protein</fullName>
    </recommendedName>
</protein>
<dbReference type="AlphaFoldDB" id="A0A2J6PUH1"/>
<evidence type="ECO:0000256" key="1">
    <source>
        <dbReference type="ARBA" id="ARBA00007416"/>
    </source>
</evidence>
<dbReference type="OrthoDB" id="166746at2759"/>
<dbReference type="PANTHER" id="PTHR22597">
    <property type="entry name" value="POLYCOMB GROUP PROTEIN"/>
    <property type="match status" value="1"/>
</dbReference>
<evidence type="ECO:0000256" key="4">
    <source>
        <dbReference type="ARBA" id="ARBA00022833"/>
    </source>
</evidence>
<dbReference type="Proteomes" id="UP000235672">
    <property type="component" value="Unassembled WGS sequence"/>
</dbReference>
<proteinExistence type="inferred from homology"/>
<evidence type="ECO:0000256" key="2">
    <source>
        <dbReference type="ARBA" id="ARBA00022723"/>
    </source>
</evidence>
<dbReference type="InterPro" id="IPR057540">
    <property type="entry name" value="Znf_SUZ12"/>
</dbReference>
<dbReference type="InterPro" id="IPR013087">
    <property type="entry name" value="Znf_C2H2_type"/>
</dbReference>
<dbReference type="Pfam" id="PF09733">
    <property type="entry name" value="VEFS-Box"/>
    <property type="match status" value="1"/>
</dbReference>
<keyword evidence="4" id="KW-0862">Zinc</keyword>
<feature type="region of interest" description="Disordered" evidence="8">
    <location>
        <begin position="48"/>
        <end position="140"/>
    </location>
</feature>
<dbReference type="GO" id="GO:0008270">
    <property type="term" value="F:zinc ion binding"/>
    <property type="evidence" value="ECO:0007669"/>
    <property type="project" value="UniProtKB-KW"/>
</dbReference>
<dbReference type="PANTHER" id="PTHR22597:SF0">
    <property type="entry name" value="POLYCOMB PROTEIN SUZ12"/>
    <property type="match status" value="1"/>
</dbReference>
<keyword evidence="6" id="KW-0805">Transcription regulation</keyword>
<keyword evidence="5" id="KW-0156">Chromatin regulator</keyword>
<dbReference type="PROSITE" id="PS00028">
    <property type="entry name" value="ZINC_FINGER_C2H2_1"/>
    <property type="match status" value="1"/>
</dbReference>
<evidence type="ECO:0000256" key="6">
    <source>
        <dbReference type="ARBA" id="ARBA00023015"/>
    </source>
</evidence>